<comment type="function">
    <text evidence="17">The UvrABC repair system catalyzes the recognition and processing of DNA lesions. UvrA is an ATPase and a DNA-binding protein. A damage recognition complex composed of 2 UvrA and 2 UvrB subunits scans DNA for abnormalities. When the presence of a lesion has been verified by UvrB, the UvrA molecules dissociate.</text>
</comment>
<reference evidence="19" key="1">
    <citation type="submission" date="2020-04" db="EMBL/GenBank/DDBJ databases">
        <authorList>
            <person name="Zhang T."/>
        </authorList>
    </citation>
    <scope>NUCLEOTIDE SEQUENCE</scope>
    <source>
        <strain evidence="19">HKST-UBA15</strain>
    </source>
</reference>
<keyword evidence="8 17" id="KW-0863">Zinc-finger</keyword>
<keyword evidence="7 17" id="KW-0228">DNA excision</keyword>
<dbReference type="Proteomes" id="UP000745577">
    <property type="component" value="Unassembled WGS sequence"/>
</dbReference>
<evidence type="ECO:0000256" key="4">
    <source>
        <dbReference type="ARBA" id="ARBA00022737"/>
    </source>
</evidence>
<feature type="binding site" evidence="17">
    <location>
        <begin position="31"/>
        <end position="38"/>
    </location>
    <ligand>
        <name>ATP</name>
        <dbReference type="ChEBI" id="CHEBI:30616"/>
    </ligand>
</feature>
<keyword evidence="10 17" id="KW-0067">ATP-binding</keyword>
<evidence type="ECO:0000313" key="19">
    <source>
        <dbReference type="EMBL" id="MCA9380314.1"/>
    </source>
</evidence>
<evidence type="ECO:0000256" key="1">
    <source>
        <dbReference type="ARBA" id="ARBA00004496"/>
    </source>
</evidence>
<evidence type="ECO:0000256" key="5">
    <source>
        <dbReference type="ARBA" id="ARBA00022741"/>
    </source>
</evidence>
<dbReference type="GO" id="GO:0008270">
    <property type="term" value="F:zinc ion binding"/>
    <property type="evidence" value="ECO:0007669"/>
    <property type="project" value="UniProtKB-UniRule"/>
</dbReference>
<evidence type="ECO:0000256" key="16">
    <source>
        <dbReference type="ARBA" id="ARBA00042156"/>
    </source>
</evidence>
<dbReference type="Gene3D" id="3.40.50.300">
    <property type="entry name" value="P-loop containing nucleotide triphosphate hydrolases"/>
    <property type="match status" value="2"/>
</dbReference>
<keyword evidence="12 17" id="KW-0238">DNA-binding</keyword>
<dbReference type="InterPro" id="IPR041102">
    <property type="entry name" value="UvrA_inter"/>
</dbReference>
<evidence type="ECO:0000256" key="11">
    <source>
        <dbReference type="ARBA" id="ARBA00022881"/>
    </source>
</evidence>
<keyword evidence="17" id="KW-0742">SOS response</keyword>
<dbReference type="GO" id="GO:0016887">
    <property type="term" value="F:ATP hydrolysis activity"/>
    <property type="evidence" value="ECO:0007669"/>
    <property type="project" value="InterPro"/>
</dbReference>
<dbReference type="Pfam" id="PF17760">
    <property type="entry name" value="UvrA_inter"/>
    <property type="match status" value="1"/>
</dbReference>
<dbReference type="Gene3D" id="1.20.1580.10">
    <property type="entry name" value="ABC transporter ATPase like domain"/>
    <property type="match status" value="2"/>
</dbReference>
<comment type="caution">
    <text evidence="19">The sequence shown here is derived from an EMBL/GenBank/DDBJ whole genome shotgun (WGS) entry which is preliminary data.</text>
</comment>
<evidence type="ECO:0000256" key="6">
    <source>
        <dbReference type="ARBA" id="ARBA00022763"/>
    </source>
</evidence>
<dbReference type="CDD" id="cd03271">
    <property type="entry name" value="ABC_UvrA_II"/>
    <property type="match status" value="1"/>
</dbReference>
<dbReference type="CDD" id="cd03270">
    <property type="entry name" value="ABC_UvrA_I"/>
    <property type="match status" value="1"/>
</dbReference>
<feature type="binding site" evidence="17">
    <location>
        <begin position="677"/>
        <end position="684"/>
    </location>
    <ligand>
        <name>ATP</name>
        <dbReference type="ChEBI" id="CHEBI:30616"/>
    </ligand>
</feature>
<sequence length="976" mass="109061">MENLTIRGARVHNLKNVSLTLPKNKLIVFTGLSGSGKSSLAFDTIYAEGQRRYVESLSSYARQFLGMMDKADVDSIEGLSPAISIDQKGSGHNPRSTVGTITEIYDYLRLLFARAGHPHSPKSGNRLISQTVQQIVDRILNFPTEFSSENLKILILAPIVKARKGTYEELFQRLLNQGYLRVRVDGEIFNLEEDIKLDRYKIHNIELVVDRLIVKNDSIKDDEFLKRITDSVELALNMGNREIYVNLVDKKNDIFFSEKLVDPDTGESFPEVEPHTFSFNSPFGACPGCNGLGTIFEIDPGLVYNPRLTISEGGLFPWSRMSDNMNSWNMKVLQSVAKDEGFSLRTELGKLDEVALDKVFYGTKDKKHTVHYYSKSRQTDHTLQAKYEGLIPSLQRRYSQTDSDYIRKEIEQYMLETPCSICEGKRLNQTALSVTILGNNIHQVTSLPLKDFINWINKLKKTSEGDNQDALTKQEKLIANQVIKEIETRANFLISVGLDYLTLNRSSKTLSGGESQRIRLASQIGTGLSGVLYVLDEPSIGLHQRDNEKLISTLQNLKKLGNTIIVVEHDEDTMLAADHLVDIGPGAGEHGGEIIYTGEPSGIMKDENSLTGKYLSHKLTIDRKDIIKHAKQIINIKIDPIEKSKTQKKISLEGASYNNLKNVNVEIPLGKFVAITGVSGSGKSSLINETLVKAIRQNLYNSKDQPGPYTSIDGIDNIDKIIDIDQSPIGRTPRSNPATYTGVFTHIRELFSKTKESKVRGYTPGRFSFNVRGGRCETCKGDGLIKIEMQFLADVYVECEQCHGKRYNRETLQIDFKGKNISEVLDMSVEEALEFFTNIPAIKNKLITLQKVGLDYIRLGQSATTLSGGEAQRIKLATELSKRSTGKTFYTLDEPTTGLHFEDLKKLLIVLHSLVLKGNTVLVVEHNLDLIKTADWIIDLGPEGGNGGGEIIAEGTPLEISKFDKSYTGHWLAKVL</sequence>
<evidence type="ECO:0000256" key="13">
    <source>
        <dbReference type="ARBA" id="ARBA00023204"/>
    </source>
</evidence>
<dbReference type="Gene3D" id="3.30.1490.20">
    <property type="entry name" value="ATP-grasp fold, A domain"/>
    <property type="match status" value="1"/>
</dbReference>
<evidence type="ECO:0000256" key="15">
    <source>
        <dbReference type="ARBA" id="ARBA00039316"/>
    </source>
</evidence>
<dbReference type="InterPro" id="IPR017871">
    <property type="entry name" value="ABC_transporter-like_CS"/>
</dbReference>
<keyword evidence="4 17" id="KW-0677">Repeat</keyword>
<comment type="subcellular location">
    <subcellularLocation>
        <location evidence="1 17">Cytoplasm</location>
    </subcellularLocation>
</comment>
<keyword evidence="3 17" id="KW-0479">Metal-binding</keyword>
<dbReference type="Pfam" id="PF17755">
    <property type="entry name" value="UvrA_DNA-bind"/>
    <property type="match status" value="1"/>
</dbReference>
<comment type="similarity">
    <text evidence="14 17">Belongs to the ABC transporter superfamily. UvrA family.</text>
</comment>
<proteinExistence type="inferred from homology"/>
<organism evidence="19 20">
    <name type="scientific">Candidatus Dojkabacteria bacterium</name>
    <dbReference type="NCBI Taxonomy" id="2099670"/>
    <lineage>
        <taxon>Bacteria</taxon>
        <taxon>Candidatus Dojkabacteria</taxon>
    </lineage>
</organism>
<dbReference type="GO" id="GO:0003677">
    <property type="term" value="F:DNA binding"/>
    <property type="evidence" value="ECO:0007669"/>
    <property type="project" value="UniProtKB-UniRule"/>
</dbReference>
<name>A0A955L0M0_9BACT</name>
<dbReference type="Gene3D" id="1.10.8.280">
    <property type="entry name" value="ABC transporter ATPase domain-like"/>
    <property type="match status" value="1"/>
</dbReference>
<keyword evidence="9 17" id="KW-0862">Zinc</keyword>
<reference evidence="19" key="2">
    <citation type="journal article" date="2021" name="Microbiome">
        <title>Successional dynamics and alternative stable states in a saline activated sludge microbial community over 9 years.</title>
        <authorList>
            <person name="Wang Y."/>
            <person name="Ye J."/>
            <person name="Ju F."/>
            <person name="Liu L."/>
            <person name="Boyd J.A."/>
            <person name="Deng Y."/>
            <person name="Parks D.H."/>
            <person name="Jiang X."/>
            <person name="Yin X."/>
            <person name="Woodcroft B.J."/>
            <person name="Tyson G.W."/>
            <person name="Hugenholtz P."/>
            <person name="Polz M.F."/>
            <person name="Zhang T."/>
        </authorList>
    </citation>
    <scope>NUCLEOTIDE SEQUENCE</scope>
    <source>
        <strain evidence="19">HKST-UBA15</strain>
    </source>
</reference>
<evidence type="ECO:0000256" key="14">
    <source>
        <dbReference type="ARBA" id="ARBA00038000"/>
    </source>
</evidence>
<evidence type="ECO:0000256" key="17">
    <source>
        <dbReference type="HAMAP-Rule" id="MF_00205"/>
    </source>
</evidence>
<dbReference type="GO" id="GO:0005524">
    <property type="term" value="F:ATP binding"/>
    <property type="evidence" value="ECO:0007669"/>
    <property type="project" value="UniProtKB-UniRule"/>
</dbReference>
<dbReference type="GO" id="GO:0009380">
    <property type="term" value="C:excinuclease repair complex"/>
    <property type="evidence" value="ECO:0007669"/>
    <property type="project" value="InterPro"/>
</dbReference>
<dbReference type="GO" id="GO:0006289">
    <property type="term" value="P:nucleotide-excision repair"/>
    <property type="evidence" value="ECO:0007669"/>
    <property type="project" value="UniProtKB-UniRule"/>
</dbReference>
<dbReference type="AlphaFoldDB" id="A0A955L0M0"/>
<accession>A0A955L0M0</accession>
<dbReference type="GO" id="GO:0005737">
    <property type="term" value="C:cytoplasm"/>
    <property type="evidence" value="ECO:0007669"/>
    <property type="project" value="UniProtKB-SubCell"/>
</dbReference>
<dbReference type="NCBIfam" id="TIGR00630">
    <property type="entry name" value="uvra"/>
    <property type="match status" value="1"/>
</dbReference>
<keyword evidence="11 17" id="KW-0267">Excision nuclease</keyword>
<keyword evidence="5 17" id="KW-0547">Nucleotide-binding</keyword>
<protein>
    <recommendedName>
        <fullName evidence="15 17">UvrABC system protein A</fullName>
        <shortName evidence="17">UvrA protein</shortName>
    </recommendedName>
    <alternativeName>
        <fullName evidence="16 17">Excinuclease ABC subunit A</fullName>
    </alternativeName>
</protein>
<dbReference type="InterPro" id="IPR004602">
    <property type="entry name" value="UvrA"/>
</dbReference>
<keyword evidence="13 17" id="KW-0234">DNA repair</keyword>
<dbReference type="InterPro" id="IPR027417">
    <property type="entry name" value="P-loop_NTPase"/>
</dbReference>
<dbReference type="SUPFAM" id="SSF52540">
    <property type="entry name" value="P-loop containing nucleoside triphosphate hydrolases"/>
    <property type="match status" value="2"/>
</dbReference>
<dbReference type="PANTHER" id="PTHR43152:SF3">
    <property type="entry name" value="UVRABC SYSTEM PROTEIN A"/>
    <property type="match status" value="1"/>
</dbReference>
<dbReference type="InterPro" id="IPR003439">
    <property type="entry name" value="ABC_transporter-like_ATP-bd"/>
</dbReference>
<evidence type="ECO:0000259" key="18">
    <source>
        <dbReference type="PROSITE" id="PS50893"/>
    </source>
</evidence>
<evidence type="ECO:0000256" key="7">
    <source>
        <dbReference type="ARBA" id="ARBA00022769"/>
    </source>
</evidence>
<dbReference type="PROSITE" id="PS00211">
    <property type="entry name" value="ABC_TRANSPORTER_1"/>
    <property type="match status" value="2"/>
</dbReference>
<dbReference type="InterPro" id="IPR013815">
    <property type="entry name" value="ATP_grasp_subdomain_1"/>
</dbReference>
<keyword evidence="6 17" id="KW-0227">DNA damage</keyword>
<dbReference type="FunFam" id="3.40.50.300:FF:000028">
    <property type="entry name" value="UvrABC system protein A"/>
    <property type="match status" value="1"/>
</dbReference>
<dbReference type="PANTHER" id="PTHR43152">
    <property type="entry name" value="UVRABC SYSTEM PROTEIN A"/>
    <property type="match status" value="1"/>
</dbReference>
<dbReference type="PROSITE" id="PS50893">
    <property type="entry name" value="ABC_TRANSPORTER_2"/>
    <property type="match status" value="1"/>
</dbReference>
<evidence type="ECO:0000256" key="12">
    <source>
        <dbReference type="ARBA" id="ARBA00023125"/>
    </source>
</evidence>
<keyword evidence="2 17" id="KW-0963">Cytoplasm</keyword>
<feature type="domain" description="ABC transporter" evidence="18">
    <location>
        <begin position="636"/>
        <end position="973"/>
    </location>
</feature>
<keyword evidence="19" id="KW-0378">Hydrolase</keyword>
<feature type="zinc finger region" description="C4-type" evidence="17">
    <location>
        <begin position="776"/>
        <end position="802"/>
    </location>
</feature>
<evidence type="ECO:0000313" key="20">
    <source>
        <dbReference type="Proteomes" id="UP000745577"/>
    </source>
</evidence>
<evidence type="ECO:0000256" key="9">
    <source>
        <dbReference type="ARBA" id="ARBA00022833"/>
    </source>
</evidence>
<dbReference type="GO" id="GO:0009432">
    <property type="term" value="P:SOS response"/>
    <property type="evidence" value="ECO:0007669"/>
    <property type="project" value="UniProtKB-UniRule"/>
</dbReference>
<dbReference type="EMBL" id="JAGQLL010000047">
    <property type="protein sequence ID" value="MCA9380314.1"/>
    <property type="molecule type" value="Genomic_DNA"/>
</dbReference>
<dbReference type="HAMAP" id="MF_00205">
    <property type="entry name" value="UvrA"/>
    <property type="match status" value="1"/>
</dbReference>
<comment type="caution">
    <text evidence="17">Lacks conserved residue(s) required for the propagation of feature annotation.</text>
</comment>
<dbReference type="NCBIfam" id="NF001503">
    <property type="entry name" value="PRK00349.1"/>
    <property type="match status" value="1"/>
</dbReference>
<dbReference type="GO" id="GO:0009381">
    <property type="term" value="F:excinuclease ABC activity"/>
    <property type="evidence" value="ECO:0007669"/>
    <property type="project" value="UniProtKB-UniRule"/>
</dbReference>
<gene>
    <name evidence="17 19" type="primary">uvrA</name>
    <name evidence="19" type="ORF">KC675_04005</name>
</gene>
<dbReference type="FunFam" id="1.20.1580.10:FF:000002">
    <property type="entry name" value="UvrABC system protein A"/>
    <property type="match status" value="1"/>
</dbReference>
<evidence type="ECO:0000256" key="3">
    <source>
        <dbReference type="ARBA" id="ARBA00022723"/>
    </source>
</evidence>
<comment type="subunit">
    <text evidence="17">Forms a heterotetramer with UvrB during the search for lesions.</text>
</comment>
<evidence type="ECO:0000256" key="10">
    <source>
        <dbReference type="ARBA" id="ARBA00022840"/>
    </source>
</evidence>
<evidence type="ECO:0000256" key="2">
    <source>
        <dbReference type="ARBA" id="ARBA00022490"/>
    </source>
</evidence>
<dbReference type="InterPro" id="IPR041552">
    <property type="entry name" value="UvrA_DNA-bd"/>
</dbReference>
<evidence type="ECO:0000256" key="8">
    <source>
        <dbReference type="ARBA" id="ARBA00022771"/>
    </source>
</evidence>